<evidence type="ECO:0000256" key="2">
    <source>
        <dbReference type="ARBA" id="ARBA00005179"/>
    </source>
</evidence>
<reference evidence="10 11" key="3">
    <citation type="journal article" date="2017" name="G3 (Bethesda)">
        <title>Comparative analysis highlights variable genome content of wheat rusts and divergence of the mating loci.</title>
        <authorList>
            <person name="Cuomo C.A."/>
            <person name="Bakkeren G."/>
            <person name="Khalil H.B."/>
            <person name="Panwar V."/>
            <person name="Joly D."/>
            <person name="Linning R."/>
            <person name="Sakthikumar S."/>
            <person name="Song X."/>
            <person name="Adiconis X."/>
            <person name="Fan L."/>
            <person name="Goldberg J.M."/>
            <person name="Levin J.Z."/>
            <person name="Young S."/>
            <person name="Zeng Q."/>
            <person name="Anikster Y."/>
            <person name="Bruce M."/>
            <person name="Wang M."/>
            <person name="Yin C."/>
            <person name="McCallum B."/>
            <person name="Szabo L.J."/>
            <person name="Hulbert S."/>
            <person name="Chen X."/>
            <person name="Fellers J.P."/>
        </authorList>
    </citation>
    <scope>NUCLEOTIDE SEQUENCE</scope>
    <source>
        <strain evidence="10">isolate 1-1 / race 1 (BBBD)</strain>
        <strain evidence="11">Isolate 1-1 / race 1 (BBBD)</strain>
    </source>
</reference>
<evidence type="ECO:0000256" key="7">
    <source>
        <dbReference type="ARBA" id="ARBA00023136"/>
    </source>
</evidence>
<evidence type="ECO:0000313" key="11">
    <source>
        <dbReference type="Proteomes" id="UP000005240"/>
    </source>
</evidence>
<dbReference type="VEuPathDB" id="FungiDB:PTTG_12032"/>
<reference evidence="9" key="1">
    <citation type="submission" date="2009-11" db="EMBL/GenBank/DDBJ databases">
        <authorList>
            <consortium name="The Broad Institute Genome Sequencing Platform"/>
            <person name="Ward D."/>
            <person name="Feldgarden M."/>
            <person name="Earl A."/>
            <person name="Young S.K."/>
            <person name="Zeng Q."/>
            <person name="Koehrsen M."/>
            <person name="Alvarado L."/>
            <person name="Berlin A."/>
            <person name="Bochicchio J."/>
            <person name="Borenstein D."/>
            <person name="Chapman S.B."/>
            <person name="Chen Z."/>
            <person name="Engels R."/>
            <person name="Freedman E."/>
            <person name="Gellesch M."/>
            <person name="Goldberg J."/>
            <person name="Griggs A."/>
            <person name="Gujja S."/>
            <person name="Heilman E."/>
            <person name="Heiman D."/>
            <person name="Hepburn T."/>
            <person name="Howarth C."/>
            <person name="Jen D."/>
            <person name="Larson L."/>
            <person name="Lewis B."/>
            <person name="Mehta T."/>
            <person name="Park D."/>
            <person name="Pearson M."/>
            <person name="Roberts A."/>
            <person name="Saif S."/>
            <person name="Shea T."/>
            <person name="Shenoy N."/>
            <person name="Sisk P."/>
            <person name="Stolte C."/>
            <person name="Sykes S."/>
            <person name="Thomson T."/>
            <person name="Walk T."/>
            <person name="White J."/>
            <person name="Yandava C."/>
            <person name="Izard J."/>
            <person name="Baranova O.V."/>
            <person name="Blanton J.M."/>
            <person name="Tanner A.C."/>
            <person name="Dewhirst F.E."/>
            <person name="Haas B."/>
            <person name="Nusbaum C."/>
            <person name="Birren B."/>
        </authorList>
    </citation>
    <scope>NUCLEOTIDE SEQUENCE [LARGE SCALE GENOMIC DNA]</scope>
    <source>
        <strain evidence="9">1-1 BBBD Race 1</strain>
    </source>
</reference>
<reference evidence="9" key="2">
    <citation type="submission" date="2016-05" db="EMBL/GenBank/DDBJ databases">
        <title>Comparative analysis highlights variable genome content of wheat rusts and divergence of the mating loci.</title>
        <authorList>
            <person name="Cuomo C.A."/>
            <person name="Bakkeren G."/>
            <person name="Szabo L."/>
            <person name="Khalil H."/>
            <person name="Joly D."/>
            <person name="Goldberg J."/>
            <person name="Young S."/>
            <person name="Zeng Q."/>
            <person name="Fellers J."/>
        </authorList>
    </citation>
    <scope>NUCLEOTIDE SEQUENCE [LARGE SCALE GENOMIC DNA]</scope>
    <source>
        <strain evidence="9">1-1 BBBD Race 1</strain>
    </source>
</reference>
<feature type="domain" description="Wax synthase" evidence="8">
    <location>
        <begin position="298"/>
        <end position="374"/>
    </location>
</feature>
<dbReference type="EnsemblFungi" id="PTTG_12032-t43_1">
    <property type="protein sequence ID" value="PTTG_12032-t43_1-p1"/>
    <property type="gene ID" value="PTTG_12032"/>
</dbReference>
<evidence type="ECO:0000313" key="10">
    <source>
        <dbReference type="EnsemblFungi" id="PTTG_12032-t43_1-p1"/>
    </source>
</evidence>
<dbReference type="PANTHER" id="PTHR31595">
    <property type="entry name" value="LONG-CHAIN-ALCOHOL O-FATTY-ACYLTRANSFERASE 3-RELATED"/>
    <property type="match status" value="1"/>
</dbReference>
<evidence type="ECO:0000256" key="1">
    <source>
        <dbReference type="ARBA" id="ARBA00004141"/>
    </source>
</evidence>
<sequence>MESVNPHQTNFFPLKGLKSPWSAVNATLSSWESSSAEPVRGIAPAGIFEKSFIISLMVIQCALLHPKFQGSTSARLTRLSLGPLTIGWWLSYPFRLPALPIQDRSVFPGIMAAIMIFKSLEWTFASGPYHIRSLKIVQGVPVWKKDSTDELSLEKRQSGLGDFALWTVLLFTSQRGLRWSWGPESKGNTNSFAQALLELVRLQMVLLPSLGFVLYSEDWANYEIDPRGALLRLGVPSFRGLGFIAGCLHSVGTMTALSTIVEIPSAIAVLLFHLVYSIAKTMGLSPKLSELVNPAGLPPYFGSLFELSSLAHFWGKSWHQKFRRAFLFCGGKPAISLARALGASPEVQKVCGVFAVFAVSGLLHEYPLHAFQREPHPYPRELFKTLPGTFIFFFAQALGVILEPFVIPHVPKKLGGAKLWTASFLLLTAPLFTRDACRPPGLFSQFRPLQEWTWVEILIPGPLSSRTIATK</sequence>
<accession>A0A180GNY3</accession>
<evidence type="ECO:0000256" key="4">
    <source>
        <dbReference type="ARBA" id="ARBA00022679"/>
    </source>
</evidence>
<comment type="subcellular location">
    <subcellularLocation>
        <location evidence="1">Membrane</location>
        <topology evidence="1">Multi-pass membrane protein</topology>
    </subcellularLocation>
</comment>
<dbReference type="GO" id="GO:0016020">
    <property type="term" value="C:membrane"/>
    <property type="evidence" value="ECO:0007669"/>
    <property type="project" value="UniProtKB-SubCell"/>
</dbReference>
<keyword evidence="7" id="KW-0472">Membrane</keyword>
<evidence type="ECO:0000313" key="9">
    <source>
        <dbReference type="EMBL" id="OAV94385.1"/>
    </source>
</evidence>
<comment type="pathway">
    <text evidence="2">Secondary metabolite biosynthesis.</text>
</comment>
<dbReference type="InterPro" id="IPR032805">
    <property type="entry name" value="Wax_synthase_dom"/>
</dbReference>
<dbReference type="Pfam" id="PF13813">
    <property type="entry name" value="MBOAT_2"/>
    <property type="match status" value="1"/>
</dbReference>
<keyword evidence="4" id="KW-0808">Transferase</keyword>
<dbReference type="STRING" id="630390.A0A180GNY3"/>
<protein>
    <submittedName>
        <fullName evidence="10">MBOAT_2 domain-containing protein</fullName>
    </submittedName>
</protein>
<dbReference type="PANTHER" id="PTHR31595:SF57">
    <property type="entry name" value="OS04G0481900 PROTEIN"/>
    <property type="match status" value="1"/>
</dbReference>
<comment type="similarity">
    <text evidence="3">Belongs to the wax synthase family.</text>
</comment>
<dbReference type="OrthoDB" id="1077582at2759"/>
<reference evidence="10" key="4">
    <citation type="submission" date="2025-05" db="UniProtKB">
        <authorList>
            <consortium name="EnsemblFungi"/>
        </authorList>
    </citation>
    <scope>IDENTIFICATION</scope>
    <source>
        <strain evidence="10">isolate 1-1 / race 1 (BBBD)</strain>
    </source>
</reference>
<organism evidence="9">
    <name type="scientific">Puccinia triticina (isolate 1-1 / race 1 (BBBD))</name>
    <name type="common">Brown leaf rust fungus</name>
    <dbReference type="NCBI Taxonomy" id="630390"/>
    <lineage>
        <taxon>Eukaryota</taxon>
        <taxon>Fungi</taxon>
        <taxon>Dikarya</taxon>
        <taxon>Basidiomycota</taxon>
        <taxon>Pucciniomycotina</taxon>
        <taxon>Pucciniomycetes</taxon>
        <taxon>Pucciniales</taxon>
        <taxon>Pucciniaceae</taxon>
        <taxon>Puccinia</taxon>
    </lineage>
</organism>
<name>A0A180GNY3_PUCT1</name>
<dbReference type="EMBL" id="ADAS02000040">
    <property type="protein sequence ID" value="OAV94385.1"/>
    <property type="molecule type" value="Genomic_DNA"/>
</dbReference>
<dbReference type="GO" id="GO:0008374">
    <property type="term" value="F:O-acyltransferase activity"/>
    <property type="evidence" value="ECO:0007669"/>
    <property type="project" value="InterPro"/>
</dbReference>
<keyword evidence="6" id="KW-1133">Transmembrane helix</keyword>
<evidence type="ECO:0000256" key="5">
    <source>
        <dbReference type="ARBA" id="ARBA00022692"/>
    </source>
</evidence>
<evidence type="ECO:0000259" key="8">
    <source>
        <dbReference type="Pfam" id="PF13813"/>
    </source>
</evidence>
<evidence type="ECO:0000256" key="6">
    <source>
        <dbReference type="ARBA" id="ARBA00022989"/>
    </source>
</evidence>
<proteinExistence type="inferred from homology"/>
<dbReference type="GO" id="GO:0006629">
    <property type="term" value="P:lipid metabolic process"/>
    <property type="evidence" value="ECO:0007669"/>
    <property type="project" value="InterPro"/>
</dbReference>
<keyword evidence="5" id="KW-0812">Transmembrane</keyword>
<gene>
    <name evidence="9" type="ORF">PTTG_12032</name>
</gene>
<dbReference type="Proteomes" id="UP000005240">
    <property type="component" value="Unassembled WGS sequence"/>
</dbReference>
<keyword evidence="11" id="KW-1185">Reference proteome</keyword>
<dbReference type="AlphaFoldDB" id="A0A180GNY3"/>
<evidence type="ECO:0000256" key="3">
    <source>
        <dbReference type="ARBA" id="ARBA00007282"/>
    </source>
</evidence>
<dbReference type="InterPro" id="IPR044851">
    <property type="entry name" value="Wax_synthase"/>
</dbReference>